<reference evidence="2" key="1">
    <citation type="submission" date="2021-09" db="EMBL/GenBank/DDBJ databases">
        <authorList>
            <consortium name="AG Swart"/>
            <person name="Singh M."/>
            <person name="Singh A."/>
            <person name="Seah K."/>
            <person name="Emmerich C."/>
        </authorList>
    </citation>
    <scope>NUCLEOTIDE SEQUENCE</scope>
    <source>
        <strain evidence="2">ATCC30299</strain>
    </source>
</reference>
<gene>
    <name evidence="2" type="ORF">BSTOLATCC_MIC22026</name>
</gene>
<sequence>MGLFTYARQISRAVYACKMPAKHFSTQKVRMAPLIPLQSSNFLISTPFNCNSFSISGSSLIDSGEDDEEKAVESSISNLDTGNTQAMKRS</sequence>
<feature type="region of interest" description="Disordered" evidence="1">
    <location>
        <begin position="64"/>
        <end position="90"/>
    </location>
</feature>
<comment type="caution">
    <text evidence="2">The sequence shown here is derived from an EMBL/GenBank/DDBJ whole genome shotgun (WGS) entry which is preliminary data.</text>
</comment>
<evidence type="ECO:0000256" key="1">
    <source>
        <dbReference type="SAM" id="MobiDB-lite"/>
    </source>
</evidence>
<dbReference type="AlphaFoldDB" id="A0AAU9JD31"/>
<evidence type="ECO:0000313" key="2">
    <source>
        <dbReference type="EMBL" id="CAG9318656.1"/>
    </source>
</evidence>
<name>A0AAU9JD31_9CILI</name>
<accession>A0AAU9JD31</accession>
<proteinExistence type="predicted"/>
<dbReference type="Proteomes" id="UP001162131">
    <property type="component" value="Unassembled WGS sequence"/>
</dbReference>
<feature type="compositionally biased region" description="Polar residues" evidence="1">
    <location>
        <begin position="74"/>
        <end position="90"/>
    </location>
</feature>
<evidence type="ECO:0000313" key="3">
    <source>
        <dbReference type="Proteomes" id="UP001162131"/>
    </source>
</evidence>
<organism evidence="2 3">
    <name type="scientific">Blepharisma stoltei</name>
    <dbReference type="NCBI Taxonomy" id="1481888"/>
    <lineage>
        <taxon>Eukaryota</taxon>
        <taxon>Sar</taxon>
        <taxon>Alveolata</taxon>
        <taxon>Ciliophora</taxon>
        <taxon>Postciliodesmatophora</taxon>
        <taxon>Heterotrichea</taxon>
        <taxon>Heterotrichida</taxon>
        <taxon>Blepharismidae</taxon>
        <taxon>Blepharisma</taxon>
    </lineage>
</organism>
<dbReference type="EMBL" id="CAJZBQ010000021">
    <property type="protein sequence ID" value="CAG9318656.1"/>
    <property type="molecule type" value="Genomic_DNA"/>
</dbReference>
<keyword evidence="3" id="KW-1185">Reference proteome</keyword>
<protein>
    <submittedName>
        <fullName evidence="2">Uncharacterized protein</fullName>
    </submittedName>
</protein>